<sequence length="494" mass="56482">MKKPFLNEDFLLQTDTAQQLYHEFAKQMPIIDYHCHLPPDQIAQDRQFENITQIWLYGDHYKWRAMRANGVDERYITGDASDWEKFEKWAQTVPYTMRNPLYHWTHLELQRYFGITELLDGNSARRIYDACNEKLSTPEFSVRNLLLKMKVETVCTTDDPADSLEHHHAIAADSFGVRVLPTFRPDKAMAVEDPAVYNEYLDKLAASASVEIHTYGNLLTALQRRHDYFAKLGCRLSDHGLEQIYAVDYTDDEVSSIFEKVRGGHALNHEEILKFKSAILIALAEMDWDKGWTQQFHLGALRNNNSRALRQLGPDTGWDSIGDFPQGRALSTFLDRLDSQDRLAKTIIYNLNPADNDLIATMIGNFNDGSVAGKVQFGSGWWFLDQKLGMENQMNSLSNMGLLSRFVGMLTDSRSFLSYPRHEYFRRVLCNLFGNDVENGELPDDLAWIGQIIQNISYGNAKAYFGFENEASGNVRRNHDAAVATAELPIHTNG</sequence>
<comment type="similarity">
    <text evidence="3 7">Belongs to the metallo-dependent hydrolases superfamily. Uronate isomerase family.</text>
</comment>
<evidence type="ECO:0000313" key="9">
    <source>
        <dbReference type="Proteomes" id="UP000632273"/>
    </source>
</evidence>
<dbReference type="GO" id="GO:0016853">
    <property type="term" value="F:isomerase activity"/>
    <property type="evidence" value="ECO:0007669"/>
    <property type="project" value="UniProtKB-KW"/>
</dbReference>
<dbReference type="PANTHER" id="PTHR30068:SF4">
    <property type="entry name" value="URONATE ISOMERASE"/>
    <property type="match status" value="1"/>
</dbReference>
<dbReference type="RefSeq" id="WP_188812919.1">
    <property type="nucleotide sequence ID" value="NZ_BMHT01000002.1"/>
</dbReference>
<keyword evidence="9" id="KW-1185">Reference proteome</keyword>
<dbReference type="Proteomes" id="UP000632273">
    <property type="component" value="Unassembled WGS sequence"/>
</dbReference>
<protein>
    <recommendedName>
        <fullName evidence="5 7">Uronate isomerase</fullName>
        <ecNumber evidence="4 7">5.3.1.12</ecNumber>
    </recommendedName>
    <alternativeName>
        <fullName evidence="7">Glucuronate isomerase</fullName>
    </alternativeName>
    <alternativeName>
        <fullName evidence="7">Uronic isomerase</fullName>
    </alternativeName>
</protein>
<evidence type="ECO:0000256" key="4">
    <source>
        <dbReference type="ARBA" id="ARBA00012546"/>
    </source>
</evidence>
<comment type="catalytic activity">
    <reaction evidence="7">
        <text>aldehydo-D-galacturonate = keto-D-tagaturonate</text>
        <dbReference type="Rhea" id="RHEA:27702"/>
        <dbReference type="ChEBI" id="CHEBI:12952"/>
        <dbReference type="ChEBI" id="CHEBI:17886"/>
    </reaction>
</comment>
<comment type="catalytic activity">
    <reaction evidence="1 7">
        <text>D-glucuronate = D-fructuronate</text>
        <dbReference type="Rhea" id="RHEA:13049"/>
        <dbReference type="ChEBI" id="CHEBI:58720"/>
        <dbReference type="ChEBI" id="CHEBI:59863"/>
        <dbReference type="EC" id="5.3.1.12"/>
    </reaction>
</comment>
<evidence type="ECO:0000256" key="6">
    <source>
        <dbReference type="ARBA" id="ARBA00023235"/>
    </source>
</evidence>
<dbReference type="Gene3D" id="3.20.20.140">
    <property type="entry name" value="Metal-dependent hydrolases"/>
    <property type="match status" value="1"/>
</dbReference>
<keyword evidence="6 7" id="KW-0413">Isomerase</keyword>
<comment type="caution">
    <text evidence="8">The sequence shown here is derived from an EMBL/GenBank/DDBJ whole genome shotgun (WGS) entry which is preliminary data.</text>
</comment>
<evidence type="ECO:0000256" key="5">
    <source>
        <dbReference type="ARBA" id="ARBA00020555"/>
    </source>
</evidence>
<evidence type="ECO:0000256" key="7">
    <source>
        <dbReference type="HAMAP-Rule" id="MF_00675"/>
    </source>
</evidence>
<name>A0ABQ1TZB5_9BACT</name>
<evidence type="ECO:0000256" key="2">
    <source>
        <dbReference type="ARBA" id="ARBA00004892"/>
    </source>
</evidence>
<gene>
    <name evidence="7 8" type="primary">uxaC</name>
    <name evidence="8" type="ORF">GCM10011383_16190</name>
</gene>
<evidence type="ECO:0000313" key="8">
    <source>
        <dbReference type="EMBL" id="GGF05836.1"/>
    </source>
</evidence>
<dbReference type="InterPro" id="IPR003766">
    <property type="entry name" value="Uronate_isomerase"/>
</dbReference>
<proteinExistence type="inferred from homology"/>
<organism evidence="8 9">
    <name type="scientific">Hymenobacter cavernae</name>
    <dbReference type="NCBI Taxonomy" id="2044852"/>
    <lineage>
        <taxon>Bacteria</taxon>
        <taxon>Pseudomonadati</taxon>
        <taxon>Bacteroidota</taxon>
        <taxon>Cytophagia</taxon>
        <taxon>Cytophagales</taxon>
        <taxon>Hymenobacteraceae</taxon>
        <taxon>Hymenobacter</taxon>
    </lineage>
</organism>
<dbReference type="Gene3D" id="1.10.2020.10">
    <property type="entry name" value="uronate isomerase, domain 2, chain A"/>
    <property type="match status" value="1"/>
</dbReference>
<accession>A0ABQ1TZB5</accession>
<reference evidence="9" key="1">
    <citation type="journal article" date="2019" name="Int. J. Syst. Evol. Microbiol.">
        <title>The Global Catalogue of Microorganisms (GCM) 10K type strain sequencing project: providing services to taxonomists for standard genome sequencing and annotation.</title>
        <authorList>
            <consortium name="The Broad Institute Genomics Platform"/>
            <consortium name="The Broad Institute Genome Sequencing Center for Infectious Disease"/>
            <person name="Wu L."/>
            <person name="Ma J."/>
        </authorList>
    </citation>
    <scope>NUCLEOTIDE SEQUENCE [LARGE SCALE GENOMIC DNA]</scope>
    <source>
        <strain evidence="9">CGMCC 1.15197</strain>
    </source>
</reference>
<dbReference type="Pfam" id="PF02614">
    <property type="entry name" value="UxaC"/>
    <property type="match status" value="1"/>
</dbReference>
<dbReference type="SUPFAM" id="SSF51556">
    <property type="entry name" value="Metallo-dependent hydrolases"/>
    <property type="match status" value="1"/>
</dbReference>
<dbReference type="EC" id="5.3.1.12" evidence="4 7"/>
<dbReference type="HAMAP" id="MF_00675">
    <property type="entry name" value="UxaC"/>
    <property type="match status" value="1"/>
</dbReference>
<evidence type="ECO:0000256" key="3">
    <source>
        <dbReference type="ARBA" id="ARBA00008397"/>
    </source>
</evidence>
<dbReference type="PANTHER" id="PTHR30068">
    <property type="entry name" value="URONATE ISOMERASE"/>
    <property type="match status" value="1"/>
</dbReference>
<dbReference type="EMBL" id="BMHT01000002">
    <property type="protein sequence ID" value="GGF05836.1"/>
    <property type="molecule type" value="Genomic_DNA"/>
</dbReference>
<evidence type="ECO:0000256" key="1">
    <source>
        <dbReference type="ARBA" id="ARBA00001165"/>
    </source>
</evidence>
<comment type="pathway">
    <text evidence="2 7">Carbohydrate metabolism; pentose and glucuronate interconversion.</text>
</comment>
<dbReference type="InterPro" id="IPR032466">
    <property type="entry name" value="Metal_Hydrolase"/>
</dbReference>
<dbReference type="NCBIfam" id="NF002794">
    <property type="entry name" value="PRK02925.1"/>
    <property type="match status" value="1"/>
</dbReference>